<protein>
    <submittedName>
        <fullName evidence="1">Uncharacterized protein</fullName>
    </submittedName>
</protein>
<gene>
    <name evidence="1" type="ORF">SOIL9_57610</name>
</gene>
<dbReference type="Proteomes" id="UP000464178">
    <property type="component" value="Chromosome"/>
</dbReference>
<name>A0A6P2CSR7_9BACT</name>
<proteinExistence type="predicted"/>
<dbReference type="KEGG" id="gms:SOIL9_57610"/>
<dbReference type="AlphaFoldDB" id="A0A6P2CSR7"/>
<dbReference type="RefSeq" id="WP_162666885.1">
    <property type="nucleotide sequence ID" value="NZ_LR593886.1"/>
</dbReference>
<evidence type="ECO:0000313" key="1">
    <source>
        <dbReference type="EMBL" id="VTR91953.1"/>
    </source>
</evidence>
<accession>A0A6P2CSR7</accession>
<keyword evidence="2" id="KW-1185">Reference proteome</keyword>
<reference evidence="1 2" key="1">
    <citation type="submission" date="2019-05" db="EMBL/GenBank/DDBJ databases">
        <authorList>
            <consortium name="Science for Life Laboratories"/>
        </authorList>
    </citation>
    <scope>NUCLEOTIDE SEQUENCE [LARGE SCALE GENOMIC DNA]</scope>
    <source>
        <strain evidence="1">Soil9</strain>
    </source>
</reference>
<sequence length="138" mass="15263">MPEQRNPYRGPRPWLRLGFRAPDRTVMSLDLVADTGSPAGIIIRTDLMNALRVAPSRNRQSNFGELEGGWIQWHNPDLGIVELVLAFGNDRAATAAARSHPDFVGLIGLPLLRLGEYGGNATDFWFRYPPTPTPTSLP</sequence>
<dbReference type="EMBL" id="LR593886">
    <property type="protein sequence ID" value="VTR91953.1"/>
    <property type="molecule type" value="Genomic_DNA"/>
</dbReference>
<evidence type="ECO:0000313" key="2">
    <source>
        <dbReference type="Proteomes" id="UP000464178"/>
    </source>
</evidence>
<organism evidence="1 2">
    <name type="scientific">Gemmata massiliana</name>
    <dbReference type="NCBI Taxonomy" id="1210884"/>
    <lineage>
        <taxon>Bacteria</taxon>
        <taxon>Pseudomonadati</taxon>
        <taxon>Planctomycetota</taxon>
        <taxon>Planctomycetia</taxon>
        <taxon>Gemmatales</taxon>
        <taxon>Gemmataceae</taxon>
        <taxon>Gemmata</taxon>
    </lineage>
</organism>